<reference evidence="1 2" key="1">
    <citation type="journal article" date="2019" name="Int. J. Syst. Evol. Microbiol.">
        <title>The Global Catalogue of Microorganisms (GCM) 10K type strain sequencing project: providing services to taxonomists for standard genome sequencing and annotation.</title>
        <authorList>
            <consortium name="The Broad Institute Genomics Platform"/>
            <consortium name="The Broad Institute Genome Sequencing Center for Infectious Disease"/>
            <person name="Wu L."/>
            <person name="Ma J."/>
        </authorList>
    </citation>
    <scope>NUCLEOTIDE SEQUENCE [LARGE SCALE GENOMIC DNA]</scope>
    <source>
        <strain evidence="1 2">JCM 15591</strain>
    </source>
</reference>
<evidence type="ECO:0000313" key="1">
    <source>
        <dbReference type="EMBL" id="GAA1769104.1"/>
    </source>
</evidence>
<name>A0ABN2KXW9_9MICO</name>
<comment type="caution">
    <text evidence="1">The sequence shown here is derived from an EMBL/GenBank/DDBJ whole genome shotgun (WGS) entry which is preliminary data.</text>
</comment>
<proteinExistence type="predicted"/>
<evidence type="ECO:0000313" key="2">
    <source>
        <dbReference type="Proteomes" id="UP001501475"/>
    </source>
</evidence>
<dbReference type="EMBL" id="BAAAPN010000059">
    <property type="protein sequence ID" value="GAA1769104.1"/>
    <property type="molecule type" value="Genomic_DNA"/>
</dbReference>
<keyword evidence="2" id="KW-1185">Reference proteome</keyword>
<organism evidence="1 2">
    <name type="scientific">Nostocoides vanveenii</name>
    <dbReference type="NCBI Taxonomy" id="330835"/>
    <lineage>
        <taxon>Bacteria</taxon>
        <taxon>Bacillati</taxon>
        <taxon>Actinomycetota</taxon>
        <taxon>Actinomycetes</taxon>
        <taxon>Micrococcales</taxon>
        <taxon>Intrasporangiaceae</taxon>
        <taxon>Nostocoides</taxon>
    </lineage>
</organism>
<accession>A0ABN2KXW9</accession>
<dbReference type="Proteomes" id="UP001501475">
    <property type="component" value="Unassembled WGS sequence"/>
</dbReference>
<protein>
    <submittedName>
        <fullName evidence="1">Uncharacterized protein</fullName>
    </submittedName>
</protein>
<sequence>MAGFVIKAVLGLVVVGAIWFFGFVAGGAFATGMAEESVLQHVARCLPAETIDQLRPCLAQGG</sequence>
<gene>
    <name evidence="1" type="ORF">GCM10009810_29490</name>
</gene>
<dbReference type="RefSeq" id="WP_344067574.1">
    <property type="nucleotide sequence ID" value="NZ_BAAAPN010000059.1"/>
</dbReference>